<sequence>MGSYRVCLCFTRRFGLIDLEPPSEVRDLFKKYTSGGAYMAPDQLRRFLVEVQGGHETTIADAEKIVEEVLNQRHHIAKFTRKSLTFDDFFYYLFSVDLNPPFKSQIHQDMTAPLSHYFIYTGHNSYLTGNQLTSDCSDKLIIKALRQGVRVIELDLWSNSNKDGINVLHGRTLTTPVDLLTCLKAIKDHAFESSEYPVIITLEDHLKPRLQAKAAQMITQTFGEFLYYPPSVYPEEFPSPEDLKHKILISTKPPKECRQAESDMVNVSSNSSERDLEHPSQRKIIDMSESEHDEINGNGYISQDKSQRFEPTAYKSVIAIPQRKCKLEEAIKNDLGKAVRISLSEQKLEKAVVSQGQDLVRGMEKCSGKCTGCLEPMEGAVMSKKPDFLVDGNQVFDPKVKLPLKTKLKVKIYMGDGWRMDFKKTHFDKYSPPDFYTKVGIAGVPADETMQMTAIKDDQWIPIWNEEFTFPLTVPELALLRVEVHEHDNDKKDDFGGQTCLPVSELRSGVHAIPLYSHKGEKYNSVKLLMRFEFV</sequence>
<dbReference type="Pfam" id="PF00388">
    <property type="entry name" value="PI-PLC-X"/>
    <property type="match status" value="1"/>
</dbReference>
<reference evidence="13" key="2">
    <citation type="submission" date="2021-03" db="UniProtKB">
        <authorList>
            <consortium name="EnsemblPlants"/>
        </authorList>
    </citation>
    <scope>IDENTIFICATION</scope>
</reference>
<evidence type="ECO:0000313" key="14">
    <source>
        <dbReference type="Proteomes" id="UP000596660"/>
    </source>
</evidence>
<evidence type="ECO:0000256" key="5">
    <source>
        <dbReference type="ARBA" id="ARBA00022475"/>
    </source>
</evidence>
<dbReference type="InterPro" id="IPR001192">
    <property type="entry name" value="PI-PLC_fam"/>
</dbReference>
<protein>
    <recommendedName>
        <fullName evidence="4 11">Phosphoinositide phospholipase C</fullName>
        <ecNumber evidence="4 11">3.1.4.11</ecNumber>
    </recommendedName>
</protein>
<dbReference type="SMART" id="SM00239">
    <property type="entry name" value="C2"/>
    <property type="match status" value="1"/>
</dbReference>
<dbReference type="GO" id="GO:0016042">
    <property type="term" value="P:lipid catabolic process"/>
    <property type="evidence" value="ECO:0007669"/>
    <property type="project" value="UniProtKB-KW"/>
</dbReference>
<dbReference type="PROSITE" id="PS50004">
    <property type="entry name" value="C2"/>
    <property type="match status" value="1"/>
</dbReference>
<dbReference type="SMART" id="SM00148">
    <property type="entry name" value="PLCXc"/>
    <property type="match status" value="1"/>
</dbReference>
<reference evidence="13" key="1">
    <citation type="journal article" date="2017" name="Nature">
        <title>The genome of Chenopodium quinoa.</title>
        <authorList>
            <person name="Jarvis D.E."/>
            <person name="Ho Y.S."/>
            <person name="Lightfoot D.J."/>
            <person name="Schmoeckel S.M."/>
            <person name="Li B."/>
            <person name="Borm T.J.A."/>
            <person name="Ohyanagi H."/>
            <person name="Mineta K."/>
            <person name="Michell C.T."/>
            <person name="Saber N."/>
            <person name="Kharbatia N.M."/>
            <person name="Rupper R.R."/>
            <person name="Sharp A.R."/>
            <person name="Dally N."/>
            <person name="Boughton B.A."/>
            <person name="Woo Y.H."/>
            <person name="Gao G."/>
            <person name="Schijlen E.G.W.M."/>
            <person name="Guo X."/>
            <person name="Momin A.A."/>
            <person name="Negrao S."/>
            <person name="Al-Babili S."/>
            <person name="Gehring C."/>
            <person name="Roessner U."/>
            <person name="Jung C."/>
            <person name="Murphy K."/>
            <person name="Arold S.T."/>
            <person name="Gojobori T."/>
            <person name="van der Linden C.G."/>
            <person name="van Loo E.N."/>
            <person name="Jellen E.N."/>
            <person name="Maughan P.J."/>
            <person name="Tester M."/>
        </authorList>
    </citation>
    <scope>NUCLEOTIDE SEQUENCE [LARGE SCALE GENOMIC DNA]</scope>
    <source>
        <strain evidence="13">cv. PI 614886</strain>
    </source>
</reference>
<dbReference type="Pfam" id="PF00168">
    <property type="entry name" value="C2"/>
    <property type="match status" value="1"/>
</dbReference>
<keyword evidence="9" id="KW-0472">Membrane</keyword>
<keyword evidence="8 11" id="KW-0443">Lipid metabolism</keyword>
<dbReference type="InterPro" id="IPR035892">
    <property type="entry name" value="C2_domain_sf"/>
</dbReference>
<evidence type="ECO:0000256" key="3">
    <source>
        <dbReference type="ARBA" id="ARBA00004202"/>
    </source>
</evidence>
<keyword evidence="14" id="KW-1185">Reference proteome</keyword>
<name>A0A803KRI2_CHEQI</name>
<dbReference type="FunFam" id="1.10.238.10:FF:000254">
    <property type="entry name" value="Phosphoinositide phospholipase C"/>
    <property type="match status" value="1"/>
</dbReference>
<dbReference type="GO" id="GO:0005886">
    <property type="term" value="C:plasma membrane"/>
    <property type="evidence" value="ECO:0007669"/>
    <property type="project" value="UniProtKB-SubCell"/>
</dbReference>
<comment type="subcellular location">
    <subcellularLocation>
        <location evidence="3">Cell membrane</location>
        <topology evidence="3">Peripheral membrane protein</topology>
    </subcellularLocation>
</comment>
<dbReference type="SUPFAM" id="SSF47473">
    <property type="entry name" value="EF-hand"/>
    <property type="match status" value="1"/>
</dbReference>
<dbReference type="OMA" id="TIEDNWT"/>
<evidence type="ECO:0000256" key="9">
    <source>
        <dbReference type="ARBA" id="ARBA00023136"/>
    </source>
</evidence>
<dbReference type="GO" id="GO:0004435">
    <property type="term" value="F:phosphatidylinositol-4,5-bisphosphate phospholipase C activity"/>
    <property type="evidence" value="ECO:0007669"/>
    <property type="project" value="UniProtKB-EC"/>
</dbReference>
<evidence type="ECO:0000256" key="1">
    <source>
        <dbReference type="ARBA" id="ARBA00001195"/>
    </source>
</evidence>
<dbReference type="GO" id="GO:0006950">
    <property type="term" value="P:response to stress"/>
    <property type="evidence" value="ECO:0007669"/>
    <property type="project" value="UniProtKB-ARBA"/>
</dbReference>
<evidence type="ECO:0000256" key="8">
    <source>
        <dbReference type="ARBA" id="ARBA00023098"/>
    </source>
</evidence>
<dbReference type="AlphaFoldDB" id="A0A803KRI2"/>
<dbReference type="Gene3D" id="3.20.20.190">
    <property type="entry name" value="Phosphatidylinositol (PI) phosphodiesterase"/>
    <property type="match status" value="1"/>
</dbReference>
<dbReference type="EnsemblPlants" id="AUR62001639-RA">
    <property type="protein sequence ID" value="AUR62001639-RA:cds"/>
    <property type="gene ID" value="AUR62001639"/>
</dbReference>
<keyword evidence="6 11" id="KW-0378">Hydrolase</keyword>
<dbReference type="SUPFAM" id="SSF49562">
    <property type="entry name" value="C2 domain (Calcium/lipid-binding domain, CaLB)"/>
    <property type="match status" value="1"/>
</dbReference>
<dbReference type="Gene3D" id="1.10.238.10">
    <property type="entry name" value="EF-hand"/>
    <property type="match status" value="1"/>
</dbReference>
<organism evidence="13 14">
    <name type="scientific">Chenopodium quinoa</name>
    <name type="common">Quinoa</name>
    <dbReference type="NCBI Taxonomy" id="63459"/>
    <lineage>
        <taxon>Eukaryota</taxon>
        <taxon>Viridiplantae</taxon>
        <taxon>Streptophyta</taxon>
        <taxon>Embryophyta</taxon>
        <taxon>Tracheophyta</taxon>
        <taxon>Spermatophyta</taxon>
        <taxon>Magnoliopsida</taxon>
        <taxon>eudicotyledons</taxon>
        <taxon>Gunneridae</taxon>
        <taxon>Pentapetalae</taxon>
        <taxon>Caryophyllales</taxon>
        <taxon>Chenopodiaceae</taxon>
        <taxon>Chenopodioideae</taxon>
        <taxon>Atripliceae</taxon>
        <taxon>Chenopodium</taxon>
    </lineage>
</organism>
<dbReference type="InterPro" id="IPR000909">
    <property type="entry name" value="PLipase_C_PInositol-sp_X_dom"/>
</dbReference>
<dbReference type="GO" id="GO:0048015">
    <property type="term" value="P:phosphatidylinositol-mediated signaling"/>
    <property type="evidence" value="ECO:0007669"/>
    <property type="project" value="TreeGrafter"/>
</dbReference>
<proteinExistence type="predicted"/>
<dbReference type="Gene3D" id="2.60.40.150">
    <property type="entry name" value="C2 domain"/>
    <property type="match status" value="1"/>
</dbReference>
<keyword evidence="5" id="KW-1003">Cell membrane</keyword>
<keyword evidence="10" id="KW-0807">Transducer</keyword>
<dbReference type="FunFam" id="2.60.40.150:FF:000060">
    <property type="entry name" value="Phosphoinositide phospholipase C"/>
    <property type="match status" value="1"/>
</dbReference>
<dbReference type="GO" id="GO:0051209">
    <property type="term" value="P:release of sequestered calcium ion into cytosol"/>
    <property type="evidence" value="ECO:0007669"/>
    <property type="project" value="TreeGrafter"/>
</dbReference>
<dbReference type="InterPro" id="IPR017946">
    <property type="entry name" value="PLC-like_Pdiesterase_TIM-brl"/>
</dbReference>
<comment type="catalytic activity">
    <reaction evidence="1 11">
        <text>a 1,2-diacyl-sn-glycero-3-phospho-(1D-myo-inositol-4,5-bisphosphate) + H2O = 1D-myo-inositol 1,4,5-trisphosphate + a 1,2-diacyl-sn-glycerol + H(+)</text>
        <dbReference type="Rhea" id="RHEA:33179"/>
        <dbReference type="ChEBI" id="CHEBI:15377"/>
        <dbReference type="ChEBI" id="CHEBI:15378"/>
        <dbReference type="ChEBI" id="CHEBI:17815"/>
        <dbReference type="ChEBI" id="CHEBI:58456"/>
        <dbReference type="ChEBI" id="CHEBI:203600"/>
        <dbReference type="EC" id="3.1.4.11"/>
    </reaction>
</comment>
<dbReference type="InterPro" id="IPR015359">
    <property type="entry name" value="PLC_EF-hand-like"/>
</dbReference>
<evidence type="ECO:0000256" key="4">
    <source>
        <dbReference type="ARBA" id="ARBA00012368"/>
    </source>
</evidence>
<dbReference type="PRINTS" id="PR00390">
    <property type="entry name" value="PHPHLIPASEC"/>
</dbReference>
<evidence type="ECO:0000256" key="7">
    <source>
        <dbReference type="ARBA" id="ARBA00022963"/>
    </source>
</evidence>
<evidence type="ECO:0000256" key="10">
    <source>
        <dbReference type="ARBA" id="ARBA00023224"/>
    </source>
</evidence>
<evidence type="ECO:0000256" key="6">
    <source>
        <dbReference type="ARBA" id="ARBA00022801"/>
    </source>
</evidence>
<dbReference type="PROSITE" id="PS50007">
    <property type="entry name" value="PIPLC_X_DOMAIN"/>
    <property type="match status" value="1"/>
</dbReference>
<evidence type="ECO:0000313" key="13">
    <source>
        <dbReference type="EnsemblPlants" id="AUR62001639-RA:cds"/>
    </source>
</evidence>
<accession>A0A803KRI2</accession>
<dbReference type="PANTHER" id="PTHR10336">
    <property type="entry name" value="PHOSPHOINOSITIDE-SPECIFIC PHOSPHOLIPASE C FAMILY PROTEIN"/>
    <property type="match status" value="1"/>
</dbReference>
<keyword evidence="7 11" id="KW-0442">Lipid degradation</keyword>
<dbReference type="CDD" id="cd00275">
    <property type="entry name" value="C2_PLC_like"/>
    <property type="match status" value="1"/>
</dbReference>
<dbReference type="Proteomes" id="UP000596660">
    <property type="component" value="Unplaced"/>
</dbReference>
<dbReference type="InterPro" id="IPR011992">
    <property type="entry name" value="EF-hand-dom_pair"/>
</dbReference>
<evidence type="ECO:0000256" key="11">
    <source>
        <dbReference type="RuleBase" id="RU361133"/>
    </source>
</evidence>
<dbReference type="PANTHER" id="PTHR10336:SF204">
    <property type="entry name" value="PHOSPHOINOSITIDE PHOSPHOLIPASE C 4-RELATED"/>
    <property type="match status" value="1"/>
</dbReference>
<comment type="cofactor">
    <cofactor evidence="2">
        <name>Ca(2+)</name>
        <dbReference type="ChEBI" id="CHEBI:29108"/>
    </cofactor>
</comment>
<dbReference type="EC" id="3.1.4.11" evidence="4 11"/>
<feature type="domain" description="C2" evidence="12">
    <location>
        <begin position="386"/>
        <end position="517"/>
    </location>
</feature>
<evidence type="ECO:0000259" key="12">
    <source>
        <dbReference type="PROSITE" id="PS50004"/>
    </source>
</evidence>
<dbReference type="InterPro" id="IPR000008">
    <property type="entry name" value="C2_dom"/>
</dbReference>
<dbReference type="SUPFAM" id="SSF51695">
    <property type="entry name" value="PLC-like phosphodiesterases"/>
    <property type="match status" value="1"/>
</dbReference>
<evidence type="ECO:0000256" key="2">
    <source>
        <dbReference type="ARBA" id="ARBA00001913"/>
    </source>
</evidence>
<dbReference type="Gramene" id="AUR62001639-RA">
    <property type="protein sequence ID" value="AUR62001639-RA:cds"/>
    <property type="gene ID" value="AUR62001639"/>
</dbReference>
<dbReference type="Pfam" id="PF09279">
    <property type="entry name" value="EF-hand_like"/>
    <property type="match status" value="1"/>
</dbReference>